<feature type="transmembrane region" description="Helical" evidence="1">
    <location>
        <begin position="593"/>
        <end position="614"/>
    </location>
</feature>
<dbReference type="PRINTS" id="PR00702">
    <property type="entry name" value="ACRIFLAVINRP"/>
</dbReference>
<feature type="transmembrane region" description="Helical" evidence="1">
    <location>
        <begin position="1004"/>
        <end position="1029"/>
    </location>
</feature>
<keyword evidence="1" id="KW-0812">Transmembrane</keyword>
<feature type="transmembrane region" description="Helical" evidence="1">
    <location>
        <begin position="539"/>
        <end position="557"/>
    </location>
</feature>
<name>A0A3B1DH74_9ZZZZ</name>
<feature type="transmembrane region" description="Helical" evidence="1">
    <location>
        <begin position="1089"/>
        <end position="1108"/>
    </location>
</feature>
<reference evidence="2" key="1">
    <citation type="submission" date="2018-06" db="EMBL/GenBank/DDBJ databases">
        <authorList>
            <person name="Zhirakovskaya E."/>
        </authorList>
    </citation>
    <scope>NUCLEOTIDE SEQUENCE</scope>
</reference>
<sequence>MKAIIRWAINNSPAMNVLMVAVLIIGAISAVSLRREQFPQFELEVILVSVPYPGASPEEVESGICLKIEEAVQALEGIKKITSISTEGIGSVIIELKSNVPDVQKTLNDVRSEIDRITTFPLLAEDPDIQQITMQKPAIRIGVIGLDDPSPNAEWRLREAAEKVRDDLLQLPGISQVEINGAKDFQIDIEISEKTLRKYGLTLKQVAEMIRRENLELPGGRLRTQSQEILLRGKNKQTTGKSISTIPIITLPNGVVLTVGDLGKVKDDFADTTSIHRINGKPGMVISVSATSQEDLLSASEQARNYAKKQKMPAGLRLEFWEDHSVEVNGRLTLLTKNGLQGLVLVFFVLAIFLEIRLAFWVAMGIPFSILAACAVLLMMGESLNMLSMFSFLMALGIVVDDAIVIGENIYAHRQQGKGRLQAAIEGTTEVVPSVIASVGTTTIAFIPMLYVTGVMGKFFAVLPVAMIAMLLASLFESAFILPCHLSHEHHEKDETEKKKRLFGFIPRHLFSMHWLVASLLFVVTFFLSHAKNYSGNSVLLSSVVAVGGYCFLQLLFPSKGVLSASQFVNKLSSRFLQFVIQRLYLPLLKRSLQFPAITLSVAVGILILSVGILKGGIVPWNFFPKSDANNIQARITFPDGTPSAITNAATKKIEEAIYQLNQDYKKEGDEILRVVYRAVGSVTATNSMNQNERTNGSHIGTVRVELTNTESRTVSSLEIIDRWRKMTGSIPGAESIQFNNLAMTPGGSPIEFKLLANAKLMPELEAAVEECKEKLAQSTGVFDVVDDSHPGKWEFQMTVKEKAKSMNISLQEIAGTVRSSYYGEEVMRLQRGRHEVKLMVRYPSSERRSLADFENIRVRAEDGVERPLTELVHVNVQRGYSEINRINQKRSITVMADVDESQKVNGKKANASDIMKEFQKTFLPTLLEKYPGISYRKEGKMEQTAESVSSLFYGFGIAMIAMYVLLTVEFRSYIQPLLVLMIIPFGIIGAIVGHIILQIPLTLFSVLGLVALSGVVVNDSIVLMDFINMRLKEGAPLTQALLDAGERRFRPVLLTSITTIAGLFPILLETSMQAQFLIPMATSLSFGLLLATLLVLILVPTLFMIYAKTIMPSVLVIESNEFHLETGKTIPQKQVPVFSLLNGDITSDDATEESEQQSEVSSTR</sequence>
<proteinExistence type="predicted"/>
<keyword evidence="1" id="KW-0472">Membrane</keyword>
<dbReference type="PANTHER" id="PTHR32063:SF33">
    <property type="entry name" value="RND SUPERFAMILY EFFLUX PUMP PERMEASE COMPONENT"/>
    <property type="match status" value="1"/>
</dbReference>
<dbReference type="Gene3D" id="3.30.2090.10">
    <property type="entry name" value="Multidrug efflux transporter AcrB TolC docking domain, DN and DC subdomains"/>
    <property type="match status" value="2"/>
</dbReference>
<dbReference type="PANTHER" id="PTHR32063">
    <property type="match status" value="1"/>
</dbReference>
<feature type="transmembrane region" description="Helical" evidence="1">
    <location>
        <begin position="978"/>
        <end position="998"/>
    </location>
</feature>
<dbReference type="EMBL" id="UOGL01000397">
    <property type="protein sequence ID" value="VAX40052.1"/>
    <property type="molecule type" value="Genomic_DNA"/>
</dbReference>
<feature type="transmembrane region" description="Helical" evidence="1">
    <location>
        <begin position="386"/>
        <end position="411"/>
    </location>
</feature>
<evidence type="ECO:0000313" key="2">
    <source>
        <dbReference type="EMBL" id="VAX40052.1"/>
    </source>
</evidence>
<dbReference type="InterPro" id="IPR027463">
    <property type="entry name" value="AcrB_DN_DC_subdom"/>
</dbReference>
<dbReference type="InterPro" id="IPR001036">
    <property type="entry name" value="Acrflvin-R"/>
</dbReference>
<accession>A0A3B1DH74</accession>
<protein>
    <submittedName>
        <fullName evidence="2">RND efflux system, inner membrane transporter</fullName>
    </submittedName>
</protein>
<feature type="transmembrane region" description="Helical" evidence="1">
    <location>
        <begin position="459"/>
        <end position="484"/>
    </location>
</feature>
<feature type="transmembrane region" description="Helical" evidence="1">
    <location>
        <begin position="505"/>
        <end position="527"/>
    </location>
</feature>
<dbReference type="SUPFAM" id="SSF82714">
    <property type="entry name" value="Multidrug efflux transporter AcrB TolC docking domain, DN and DC subdomains"/>
    <property type="match status" value="2"/>
</dbReference>
<feature type="transmembrane region" description="Helical" evidence="1">
    <location>
        <begin position="361"/>
        <end position="380"/>
    </location>
</feature>
<dbReference type="SUPFAM" id="SSF82866">
    <property type="entry name" value="Multidrug efflux transporter AcrB transmembrane domain"/>
    <property type="match status" value="2"/>
</dbReference>
<dbReference type="Gene3D" id="1.20.1640.10">
    <property type="entry name" value="Multidrug efflux transporter AcrB transmembrane domain"/>
    <property type="match status" value="3"/>
</dbReference>
<feature type="transmembrane region" description="Helical" evidence="1">
    <location>
        <begin position="952"/>
        <end position="971"/>
    </location>
</feature>
<gene>
    <name evidence="2" type="ORF">MNBD_PLANCTO02-2768</name>
</gene>
<dbReference type="GO" id="GO:0042910">
    <property type="term" value="F:xenobiotic transmembrane transporter activity"/>
    <property type="evidence" value="ECO:0007669"/>
    <property type="project" value="TreeGrafter"/>
</dbReference>
<dbReference type="Gene3D" id="3.30.70.1320">
    <property type="entry name" value="Multidrug efflux transporter AcrB pore domain like"/>
    <property type="match status" value="1"/>
</dbReference>
<dbReference type="AlphaFoldDB" id="A0A3B1DH74"/>
<dbReference type="Pfam" id="PF00873">
    <property type="entry name" value="ACR_tran"/>
    <property type="match status" value="2"/>
</dbReference>
<dbReference type="Gene3D" id="3.30.70.1430">
    <property type="entry name" value="Multidrug efflux transporter AcrB pore domain"/>
    <property type="match status" value="2"/>
</dbReference>
<dbReference type="GO" id="GO:0005886">
    <property type="term" value="C:plasma membrane"/>
    <property type="evidence" value="ECO:0007669"/>
    <property type="project" value="TreeGrafter"/>
</dbReference>
<dbReference type="SUPFAM" id="SSF82693">
    <property type="entry name" value="Multidrug efflux transporter AcrB pore domain, PN1, PN2, PC1 and PC2 subdomains"/>
    <property type="match status" value="2"/>
</dbReference>
<organism evidence="2">
    <name type="scientific">hydrothermal vent metagenome</name>
    <dbReference type="NCBI Taxonomy" id="652676"/>
    <lineage>
        <taxon>unclassified sequences</taxon>
        <taxon>metagenomes</taxon>
        <taxon>ecological metagenomes</taxon>
    </lineage>
</organism>
<feature type="transmembrane region" description="Helical" evidence="1">
    <location>
        <begin position="1050"/>
        <end position="1069"/>
    </location>
</feature>
<evidence type="ECO:0000256" key="1">
    <source>
        <dbReference type="SAM" id="Phobius"/>
    </source>
</evidence>
<feature type="transmembrane region" description="Helical" evidence="1">
    <location>
        <begin position="338"/>
        <end position="354"/>
    </location>
</feature>
<keyword evidence="1" id="KW-1133">Transmembrane helix</keyword>